<keyword evidence="2" id="KW-1185">Reference proteome</keyword>
<reference evidence="1 2" key="2">
    <citation type="submission" date="2020-03" db="EMBL/GenBank/DDBJ databases">
        <title>Chryseoglobus sp. isolated from a deep-sea seamount.</title>
        <authorList>
            <person name="Zhang D.-C."/>
        </authorList>
    </citation>
    <scope>NUCLEOTIDE SEQUENCE [LARGE SCALE GENOMIC DNA]</scope>
    <source>
        <strain evidence="1 2">KN1116</strain>
    </source>
</reference>
<dbReference type="RefSeq" id="WP_152583111.1">
    <property type="nucleotide sequence ID" value="NZ_VIKT02000004.1"/>
</dbReference>
<dbReference type="OrthoDB" id="3788807at2"/>
<name>A0A9E5JMR9_9MICO</name>
<organism evidence="1 2">
    <name type="scientific">Microcella pacifica</name>
    <dbReference type="NCBI Taxonomy" id="2591847"/>
    <lineage>
        <taxon>Bacteria</taxon>
        <taxon>Bacillati</taxon>
        <taxon>Actinomycetota</taxon>
        <taxon>Actinomycetes</taxon>
        <taxon>Micrococcales</taxon>
        <taxon>Microbacteriaceae</taxon>
        <taxon>Microcella</taxon>
    </lineage>
</organism>
<evidence type="ECO:0000313" key="1">
    <source>
        <dbReference type="EMBL" id="NHF62385.1"/>
    </source>
</evidence>
<dbReference type="AlphaFoldDB" id="A0A9E5JMR9"/>
<dbReference type="Proteomes" id="UP000818266">
    <property type="component" value="Unassembled WGS sequence"/>
</dbReference>
<dbReference type="EMBL" id="VIKT02000004">
    <property type="protein sequence ID" value="NHF62385.1"/>
    <property type="molecule type" value="Genomic_DNA"/>
</dbReference>
<protein>
    <submittedName>
        <fullName evidence="1">Uncharacterized protein</fullName>
    </submittedName>
</protein>
<gene>
    <name evidence="1" type="ORF">FK219_003865</name>
</gene>
<proteinExistence type="predicted"/>
<reference evidence="1 2" key="1">
    <citation type="submission" date="2019-06" db="EMBL/GenBank/DDBJ databases">
        <authorList>
            <person name="De-Chao Zhang Q."/>
        </authorList>
    </citation>
    <scope>NUCLEOTIDE SEQUENCE [LARGE SCALE GENOMIC DNA]</scope>
    <source>
        <strain evidence="1 2">KN1116</strain>
    </source>
</reference>
<comment type="caution">
    <text evidence="1">The sequence shown here is derived from an EMBL/GenBank/DDBJ whole genome shotgun (WGS) entry which is preliminary data.</text>
</comment>
<evidence type="ECO:0000313" key="2">
    <source>
        <dbReference type="Proteomes" id="UP000818266"/>
    </source>
</evidence>
<sequence length="185" mass="20244">MSDGYRQLSAAEIRELLRELLDRAAAEGIEIDAYLVGGAAMALQLGREQLTPDVDGLFRPFEAVVRIGRAMAEEHGLSPTWVNENARPFIVFDIADEAHFVEVPIGSHTIRVASPRALLAMKMARYARKDYPDITALITSLGLTTADEIADLTIDVLGEDSPTISEGRDDLVLRAAEALRRVNLS</sequence>
<accession>A0A9E5JMR9</accession>